<reference evidence="2" key="1">
    <citation type="journal article" date="2011" name="Stand. Genomic Sci.">
        <title>Non-contiguous finished genome sequence of the opportunistic oral pathogen Prevotella multisaccharivorax type strain (PPPA20).</title>
        <authorList>
            <person name="Pati A."/>
            <person name="Gronow S."/>
            <person name="Lu M."/>
            <person name="Lapidus A."/>
            <person name="Nolan M."/>
            <person name="Lucas S."/>
            <person name="Hammon N."/>
            <person name="Deshpande S."/>
            <person name="Cheng J.F."/>
            <person name="Tapia R."/>
            <person name="Han C."/>
            <person name="Goodwin L."/>
            <person name="Pitluck S."/>
            <person name="Liolios K."/>
            <person name="Pagani I."/>
            <person name="Mavromatis K."/>
            <person name="Mikhailova N."/>
            <person name="Huntemann M."/>
            <person name="Chen A."/>
            <person name="Palaniappan K."/>
            <person name="Land M."/>
            <person name="Hauser L."/>
            <person name="Detter J.C."/>
            <person name="Brambilla E.M."/>
            <person name="Rohde M."/>
            <person name="Goker M."/>
            <person name="Woyke T."/>
            <person name="Bristow J."/>
            <person name="Eisen J.A."/>
            <person name="Markowitz V."/>
            <person name="Hugenholtz P."/>
            <person name="Kyrpides N.C."/>
            <person name="Klenk H.P."/>
            <person name="Ivanova N."/>
        </authorList>
    </citation>
    <scope>NUCLEOTIDE SEQUENCE [LARGE SCALE GENOMIC DNA]</scope>
    <source>
        <strain evidence="2">DSM 17128</strain>
    </source>
</reference>
<dbReference type="HOGENOM" id="CLU_168251_0_0_10"/>
<dbReference type="Proteomes" id="UP000002772">
    <property type="component" value="Unassembled WGS sequence"/>
</dbReference>
<evidence type="ECO:0000313" key="2">
    <source>
        <dbReference type="Proteomes" id="UP000002772"/>
    </source>
</evidence>
<evidence type="ECO:0008006" key="3">
    <source>
        <dbReference type="Google" id="ProtNLM"/>
    </source>
</evidence>
<accession>F8N9M8</accession>
<gene>
    <name evidence="1" type="ORF">Premu_1241</name>
</gene>
<dbReference type="STRING" id="688246.Premu_1241"/>
<dbReference type="EMBL" id="GL945017">
    <property type="protein sequence ID" value="EGN56670.1"/>
    <property type="molecule type" value="Genomic_DNA"/>
</dbReference>
<dbReference type="RefSeq" id="WP_007573899.1">
    <property type="nucleotide sequence ID" value="NZ_BPTS01000001.1"/>
</dbReference>
<dbReference type="OrthoDB" id="1050368at2"/>
<organism evidence="1 2">
    <name type="scientific">Hallella multisaccharivorax DSM 17128</name>
    <dbReference type="NCBI Taxonomy" id="688246"/>
    <lineage>
        <taxon>Bacteria</taxon>
        <taxon>Pseudomonadati</taxon>
        <taxon>Bacteroidota</taxon>
        <taxon>Bacteroidia</taxon>
        <taxon>Bacteroidales</taxon>
        <taxon>Prevotellaceae</taxon>
        <taxon>Hallella</taxon>
    </lineage>
</organism>
<evidence type="ECO:0000313" key="1">
    <source>
        <dbReference type="EMBL" id="EGN56670.1"/>
    </source>
</evidence>
<protein>
    <recommendedName>
        <fullName evidence="3">Secretion system C-terminal sorting domain-containing protein</fullName>
    </recommendedName>
</protein>
<proteinExistence type="predicted"/>
<keyword evidence="2" id="KW-1185">Reference proteome</keyword>
<dbReference type="AlphaFoldDB" id="F8N9M8"/>
<name>F8N9M8_9BACT</name>
<sequence length="102" mass="11013">MKKHLLIIILLGLILMPCGVKAETMFNLQSIESTASVVNVYFSGSTLKVTGGAGLTLSVYSITGVRVMCQKIDSDDKSWNLNLLHGCYIIKVGNVVRKIAVA</sequence>